<accession>A0ABC8STV9</accession>
<feature type="region of interest" description="Disordered" evidence="1">
    <location>
        <begin position="65"/>
        <end position="92"/>
    </location>
</feature>
<dbReference type="AlphaFoldDB" id="A0ABC8STV9"/>
<keyword evidence="3" id="KW-1185">Reference proteome</keyword>
<name>A0ABC8STV9_9AQUA</name>
<feature type="compositionally biased region" description="Polar residues" evidence="1">
    <location>
        <begin position="77"/>
        <end position="92"/>
    </location>
</feature>
<dbReference type="Proteomes" id="UP001642360">
    <property type="component" value="Unassembled WGS sequence"/>
</dbReference>
<gene>
    <name evidence="2" type="ORF">ILEXP_LOCUS29256</name>
</gene>
<evidence type="ECO:0000313" key="3">
    <source>
        <dbReference type="Proteomes" id="UP001642360"/>
    </source>
</evidence>
<evidence type="ECO:0000256" key="1">
    <source>
        <dbReference type="SAM" id="MobiDB-lite"/>
    </source>
</evidence>
<comment type="caution">
    <text evidence="2">The sequence shown here is derived from an EMBL/GenBank/DDBJ whole genome shotgun (WGS) entry which is preliminary data.</text>
</comment>
<reference evidence="2 3" key="1">
    <citation type="submission" date="2024-02" db="EMBL/GenBank/DDBJ databases">
        <authorList>
            <person name="Vignale AGUSTIN F."/>
            <person name="Sosa J E."/>
            <person name="Modenutti C."/>
        </authorList>
    </citation>
    <scope>NUCLEOTIDE SEQUENCE [LARGE SCALE GENOMIC DNA]</scope>
</reference>
<dbReference type="EMBL" id="CAUOFW020003528">
    <property type="protein sequence ID" value="CAK9160490.1"/>
    <property type="molecule type" value="Genomic_DNA"/>
</dbReference>
<evidence type="ECO:0000313" key="2">
    <source>
        <dbReference type="EMBL" id="CAK9160490.1"/>
    </source>
</evidence>
<organism evidence="2 3">
    <name type="scientific">Ilex paraguariensis</name>
    <name type="common">yerba mate</name>
    <dbReference type="NCBI Taxonomy" id="185542"/>
    <lineage>
        <taxon>Eukaryota</taxon>
        <taxon>Viridiplantae</taxon>
        <taxon>Streptophyta</taxon>
        <taxon>Embryophyta</taxon>
        <taxon>Tracheophyta</taxon>
        <taxon>Spermatophyta</taxon>
        <taxon>Magnoliopsida</taxon>
        <taxon>eudicotyledons</taxon>
        <taxon>Gunneridae</taxon>
        <taxon>Pentapetalae</taxon>
        <taxon>asterids</taxon>
        <taxon>campanulids</taxon>
        <taxon>Aquifoliales</taxon>
        <taxon>Aquifoliaceae</taxon>
        <taxon>Ilex</taxon>
    </lineage>
</organism>
<protein>
    <submittedName>
        <fullName evidence="2">Uncharacterized protein</fullName>
    </submittedName>
</protein>
<proteinExistence type="predicted"/>
<sequence>MINPAIGSGTGVGASVEAGTGAAAATVGTSAGPAAAIVGTSARIAGANTDGMIGLGAGATNVSSRRGQLAMRRNKMNAPTTTQVSHSTGGVQ</sequence>